<dbReference type="AlphaFoldDB" id="A0AAV9H2Z5"/>
<accession>A0AAV9H2Z5</accession>
<proteinExistence type="predicted"/>
<feature type="compositionally biased region" description="Basic and acidic residues" evidence="1">
    <location>
        <begin position="83"/>
        <end position="101"/>
    </location>
</feature>
<evidence type="ECO:0000256" key="1">
    <source>
        <dbReference type="SAM" id="MobiDB-lite"/>
    </source>
</evidence>
<dbReference type="EMBL" id="MU865917">
    <property type="protein sequence ID" value="KAK4454340.1"/>
    <property type="molecule type" value="Genomic_DNA"/>
</dbReference>
<comment type="caution">
    <text evidence="2">The sequence shown here is derived from an EMBL/GenBank/DDBJ whole genome shotgun (WGS) entry which is preliminary data.</text>
</comment>
<evidence type="ECO:0000313" key="2">
    <source>
        <dbReference type="EMBL" id="KAK4454340.1"/>
    </source>
</evidence>
<sequence length="101" mass="11041">MGDRLDLWTGRYCPSWNKGRRAGRECQSGNHLLEIYALFMLVGFGTTTLVPKTKRKTLQQLAGEDDNATGNGRASGVHGSRSGGEEAREGTGDREIMESKP</sequence>
<organism evidence="2 3">
    <name type="scientific">Podospora aff. communis PSN243</name>
    <dbReference type="NCBI Taxonomy" id="3040156"/>
    <lineage>
        <taxon>Eukaryota</taxon>
        <taxon>Fungi</taxon>
        <taxon>Dikarya</taxon>
        <taxon>Ascomycota</taxon>
        <taxon>Pezizomycotina</taxon>
        <taxon>Sordariomycetes</taxon>
        <taxon>Sordariomycetidae</taxon>
        <taxon>Sordariales</taxon>
        <taxon>Podosporaceae</taxon>
        <taxon>Podospora</taxon>
    </lineage>
</organism>
<evidence type="ECO:0000313" key="3">
    <source>
        <dbReference type="Proteomes" id="UP001321760"/>
    </source>
</evidence>
<feature type="region of interest" description="Disordered" evidence="1">
    <location>
        <begin position="61"/>
        <end position="101"/>
    </location>
</feature>
<dbReference type="Proteomes" id="UP001321760">
    <property type="component" value="Unassembled WGS sequence"/>
</dbReference>
<protein>
    <submittedName>
        <fullName evidence="2">Uncharacterized protein</fullName>
    </submittedName>
</protein>
<gene>
    <name evidence="2" type="ORF">QBC34DRAFT_393140</name>
</gene>
<reference evidence="2" key="2">
    <citation type="submission" date="2023-05" db="EMBL/GenBank/DDBJ databases">
        <authorList>
            <consortium name="Lawrence Berkeley National Laboratory"/>
            <person name="Steindorff A."/>
            <person name="Hensen N."/>
            <person name="Bonometti L."/>
            <person name="Westerberg I."/>
            <person name="Brannstrom I.O."/>
            <person name="Guillou S."/>
            <person name="Cros-Aarteil S."/>
            <person name="Calhoun S."/>
            <person name="Haridas S."/>
            <person name="Kuo A."/>
            <person name="Mondo S."/>
            <person name="Pangilinan J."/>
            <person name="Riley R."/>
            <person name="Labutti K."/>
            <person name="Andreopoulos B."/>
            <person name="Lipzen A."/>
            <person name="Chen C."/>
            <person name="Yanf M."/>
            <person name="Daum C."/>
            <person name="Ng V."/>
            <person name="Clum A."/>
            <person name="Ohm R."/>
            <person name="Martin F."/>
            <person name="Silar P."/>
            <person name="Natvig D."/>
            <person name="Lalanne C."/>
            <person name="Gautier V."/>
            <person name="Ament-Velasquez S.L."/>
            <person name="Kruys A."/>
            <person name="Hutchinson M.I."/>
            <person name="Powell A.J."/>
            <person name="Barry K."/>
            <person name="Miller A.N."/>
            <person name="Grigoriev I.V."/>
            <person name="Debuchy R."/>
            <person name="Gladieux P."/>
            <person name="Thoren M.H."/>
            <person name="Johannesson H."/>
        </authorList>
    </citation>
    <scope>NUCLEOTIDE SEQUENCE</scope>
    <source>
        <strain evidence="2">PSN243</strain>
    </source>
</reference>
<reference evidence="2" key="1">
    <citation type="journal article" date="2023" name="Mol. Phylogenet. Evol.">
        <title>Genome-scale phylogeny and comparative genomics of the fungal order Sordariales.</title>
        <authorList>
            <person name="Hensen N."/>
            <person name="Bonometti L."/>
            <person name="Westerberg I."/>
            <person name="Brannstrom I.O."/>
            <person name="Guillou S."/>
            <person name="Cros-Aarteil S."/>
            <person name="Calhoun S."/>
            <person name="Haridas S."/>
            <person name="Kuo A."/>
            <person name="Mondo S."/>
            <person name="Pangilinan J."/>
            <person name="Riley R."/>
            <person name="LaButti K."/>
            <person name="Andreopoulos B."/>
            <person name="Lipzen A."/>
            <person name="Chen C."/>
            <person name="Yan M."/>
            <person name="Daum C."/>
            <person name="Ng V."/>
            <person name="Clum A."/>
            <person name="Steindorff A."/>
            <person name="Ohm R.A."/>
            <person name="Martin F."/>
            <person name="Silar P."/>
            <person name="Natvig D.O."/>
            <person name="Lalanne C."/>
            <person name="Gautier V."/>
            <person name="Ament-Velasquez S.L."/>
            <person name="Kruys A."/>
            <person name="Hutchinson M.I."/>
            <person name="Powell A.J."/>
            <person name="Barry K."/>
            <person name="Miller A.N."/>
            <person name="Grigoriev I.V."/>
            <person name="Debuchy R."/>
            <person name="Gladieux P."/>
            <person name="Hiltunen Thoren M."/>
            <person name="Johannesson H."/>
        </authorList>
    </citation>
    <scope>NUCLEOTIDE SEQUENCE</scope>
    <source>
        <strain evidence="2">PSN243</strain>
    </source>
</reference>
<name>A0AAV9H2Z5_9PEZI</name>
<keyword evidence="3" id="KW-1185">Reference proteome</keyword>